<name>A0A847D459_9LACT</name>
<organism evidence="2 3">
    <name type="scientific">Trichococcus flocculiformis</name>
    <dbReference type="NCBI Taxonomy" id="82803"/>
    <lineage>
        <taxon>Bacteria</taxon>
        <taxon>Bacillati</taxon>
        <taxon>Bacillota</taxon>
        <taxon>Bacilli</taxon>
        <taxon>Lactobacillales</taxon>
        <taxon>Carnobacteriaceae</taxon>
        <taxon>Trichococcus</taxon>
    </lineage>
</organism>
<dbReference type="GO" id="GO:0000166">
    <property type="term" value="F:nucleotide binding"/>
    <property type="evidence" value="ECO:0007669"/>
    <property type="project" value="InterPro"/>
</dbReference>
<dbReference type="InterPro" id="IPR036291">
    <property type="entry name" value="NAD(P)-bd_dom_sf"/>
</dbReference>
<dbReference type="PANTHER" id="PTHR43377:SF1">
    <property type="entry name" value="BILIVERDIN REDUCTASE A"/>
    <property type="match status" value="1"/>
</dbReference>
<evidence type="ECO:0000313" key="3">
    <source>
        <dbReference type="Proteomes" id="UP000589373"/>
    </source>
</evidence>
<protein>
    <submittedName>
        <fullName evidence="2">Gfo/Idh/MocA family oxidoreductase</fullName>
    </submittedName>
</protein>
<accession>A0A847D459</accession>
<comment type="caution">
    <text evidence="2">The sequence shown here is derived from an EMBL/GenBank/DDBJ whole genome shotgun (WGS) entry which is preliminary data.</text>
</comment>
<reference evidence="2 3" key="1">
    <citation type="journal article" date="2020" name="Biotechnol. Biofuels">
        <title>New insights from the biogas microbiome by comprehensive genome-resolved metagenomics of nearly 1600 species originating from multiple anaerobic digesters.</title>
        <authorList>
            <person name="Campanaro S."/>
            <person name="Treu L."/>
            <person name="Rodriguez-R L.M."/>
            <person name="Kovalovszki A."/>
            <person name="Ziels R.M."/>
            <person name="Maus I."/>
            <person name="Zhu X."/>
            <person name="Kougias P.G."/>
            <person name="Basile A."/>
            <person name="Luo G."/>
            <person name="Schluter A."/>
            <person name="Konstantinidis K.T."/>
            <person name="Angelidaki I."/>
        </authorList>
    </citation>
    <scope>NUCLEOTIDE SEQUENCE [LARGE SCALE GENOMIC DNA]</scope>
    <source>
        <strain evidence="2">AS07pgkLD_105</strain>
    </source>
</reference>
<dbReference type="AlphaFoldDB" id="A0A847D459"/>
<dbReference type="InterPro" id="IPR051450">
    <property type="entry name" value="Gfo/Idh/MocA_Oxidoreductases"/>
</dbReference>
<feature type="non-terminal residue" evidence="2">
    <location>
        <position position="82"/>
    </location>
</feature>
<dbReference type="SUPFAM" id="SSF51735">
    <property type="entry name" value="NAD(P)-binding Rossmann-fold domains"/>
    <property type="match status" value="1"/>
</dbReference>
<evidence type="ECO:0000313" key="2">
    <source>
        <dbReference type="EMBL" id="NLD32111.1"/>
    </source>
</evidence>
<gene>
    <name evidence="2" type="ORF">GX662_07615</name>
</gene>
<dbReference type="EMBL" id="JAAZCD010000174">
    <property type="protein sequence ID" value="NLD32111.1"/>
    <property type="molecule type" value="Genomic_DNA"/>
</dbReference>
<dbReference type="PANTHER" id="PTHR43377">
    <property type="entry name" value="BILIVERDIN REDUCTASE A"/>
    <property type="match status" value="1"/>
</dbReference>
<sequence length="82" mass="8817">MKKLKVTIIGYGGMGSFHAKLIQANPEVEVHGIFDILESRQQAGEADGYSAYASLEEALNDACADTILIATPNDVHKEIAVQ</sequence>
<dbReference type="InterPro" id="IPR000683">
    <property type="entry name" value="Gfo/Idh/MocA-like_OxRdtase_N"/>
</dbReference>
<feature type="domain" description="Gfo/Idh/MocA-like oxidoreductase N-terminal" evidence="1">
    <location>
        <begin position="4"/>
        <end position="81"/>
    </location>
</feature>
<dbReference type="Proteomes" id="UP000589373">
    <property type="component" value="Unassembled WGS sequence"/>
</dbReference>
<dbReference type="Gene3D" id="3.40.50.720">
    <property type="entry name" value="NAD(P)-binding Rossmann-like Domain"/>
    <property type="match status" value="1"/>
</dbReference>
<proteinExistence type="predicted"/>
<dbReference type="RefSeq" id="WP_276646289.1">
    <property type="nucleotide sequence ID" value="NZ_JAAZCD010000174.1"/>
</dbReference>
<dbReference type="Pfam" id="PF01408">
    <property type="entry name" value="GFO_IDH_MocA"/>
    <property type="match status" value="1"/>
</dbReference>
<evidence type="ECO:0000259" key="1">
    <source>
        <dbReference type="Pfam" id="PF01408"/>
    </source>
</evidence>